<evidence type="ECO:0000256" key="8">
    <source>
        <dbReference type="ARBA" id="ARBA00023157"/>
    </source>
</evidence>
<evidence type="ECO:0000256" key="10">
    <source>
        <dbReference type="SAM" id="MobiDB-lite"/>
    </source>
</evidence>
<dbReference type="PROSITE" id="PS50835">
    <property type="entry name" value="IG_LIKE"/>
    <property type="match status" value="4"/>
</dbReference>
<dbReference type="SUPFAM" id="SSF48726">
    <property type="entry name" value="Immunoglobulin"/>
    <property type="match status" value="4"/>
</dbReference>
<dbReference type="FunFam" id="2.60.40.10:FF:000425">
    <property type="entry name" value="Myosin light chain kinase"/>
    <property type="match status" value="1"/>
</dbReference>
<dbReference type="InterPro" id="IPR036179">
    <property type="entry name" value="Ig-like_dom_sf"/>
</dbReference>
<dbReference type="SMART" id="SM00409">
    <property type="entry name" value="IG"/>
    <property type="match status" value="4"/>
</dbReference>
<dbReference type="GO" id="GO:0060298">
    <property type="term" value="P:positive regulation of sarcomere organization"/>
    <property type="evidence" value="ECO:0007669"/>
    <property type="project" value="UniProtKB-ARBA"/>
</dbReference>
<dbReference type="Pfam" id="PF07679">
    <property type="entry name" value="I-set"/>
    <property type="match status" value="4"/>
</dbReference>
<evidence type="ECO:0000256" key="7">
    <source>
        <dbReference type="ARBA" id="ARBA00022840"/>
    </source>
</evidence>
<dbReference type="InterPro" id="IPR013783">
    <property type="entry name" value="Ig-like_fold"/>
</dbReference>
<dbReference type="FunFam" id="2.60.40.10:FF:001721">
    <property type="entry name" value="KETtiN (Drosophila actin-binding) homolog"/>
    <property type="match status" value="1"/>
</dbReference>
<dbReference type="SMART" id="SM00408">
    <property type="entry name" value="IGc2"/>
    <property type="match status" value="4"/>
</dbReference>
<keyword evidence="7" id="KW-0067">ATP-binding</keyword>
<dbReference type="GO" id="GO:0007156">
    <property type="term" value="P:homophilic cell adhesion via plasma membrane adhesion molecules"/>
    <property type="evidence" value="ECO:0007669"/>
    <property type="project" value="TreeGrafter"/>
</dbReference>
<comment type="similarity">
    <text evidence="2">Belongs to the protein kinase superfamily. CAMK Ser/Thr protein kinase family.</text>
</comment>
<dbReference type="GO" id="GO:0019899">
    <property type="term" value="F:enzyme binding"/>
    <property type="evidence" value="ECO:0007669"/>
    <property type="project" value="UniProtKB-ARBA"/>
</dbReference>
<feature type="region of interest" description="Disordered" evidence="10">
    <location>
        <begin position="279"/>
        <end position="330"/>
    </location>
</feature>
<dbReference type="GO" id="GO:0040017">
    <property type="term" value="P:positive regulation of locomotion"/>
    <property type="evidence" value="ECO:0007669"/>
    <property type="project" value="UniProtKB-ARBA"/>
</dbReference>
<evidence type="ECO:0000256" key="2">
    <source>
        <dbReference type="ARBA" id="ARBA00006692"/>
    </source>
</evidence>
<evidence type="ECO:0000256" key="1">
    <source>
        <dbReference type="ARBA" id="ARBA00004496"/>
    </source>
</evidence>
<accession>A0A914WAC0</accession>
<dbReference type="InterPro" id="IPR007110">
    <property type="entry name" value="Ig-like_dom"/>
</dbReference>
<dbReference type="GO" id="GO:0005524">
    <property type="term" value="F:ATP binding"/>
    <property type="evidence" value="ECO:0007669"/>
    <property type="project" value="UniProtKB-KW"/>
</dbReference>
<feature type="domain" description="Ig-like" evidence="11">
    <location>
        <begin position="424"/>
        <end position="512"/>
    </location>
</feature>
<dbReference type="PANTHER" id="PTHR45080">
    <property type="entry name" value="CONTACTIN 5"/>
    <property type="match status" value="1"/>
</dbReference>
<keyword evidence="3" id="KW-0963">Cytoplasm</keyword>
<dbReference type="GO" id="GO:0005886">
    <property type="term" value="C:plasma membrane"/>
    <property type="evidence" value="ECO:0007669"/>
    <property type="project" value="TreeGrafter"/>
</dbReference>
<evidence type="ECO:0000256" key="9">
    <source>
        <dbReference type="ARBA" id="ARBA00023319"/>
    </source>
</evidence>
<feature type="region of interest" description="Disordered" evidence="10">
    <location>
        <begin position="155"/>
        <end position="213"/>
    </location>
</feature>
<dbReference type="PANTHER" id="PTHR45080:SF8">
    <property type="entry name" value="IG-LIKE DOMAIN-CONTAINING PROTEIN"/>
    <property type="match status" value="1"/>
</dbReference>
<dbReference type="InterPro" id="IPR003599">
    <property type="entry name" value="Ig_sub"/>
</dbReference>
<dbReference type="InterPro" id="IPR013098">
    <property type="entry name" value="Ig_I-set"/>
</dbReference>
<dbReference type="InterPro" id="IPR050958">
    <property type="entry name" value="Cell_Adh-Cytoskel_Orgn"/>
</dbReference>
<organism evidence="12 13">
    <name type="scientific">Plectus sambesii</name>
    <dbReference type="NCBI Taxonomy" id="2011161"/>
    <lineage>
        <taxon>Eukaryota</taxon>
        <taxon>Metazoa</taxon>
        <taxon>Ecdysozoa</taxon>
        <taxon>Nematoda</taxon>
        <taxon>Chromadorea</taxon>
        <taxon>Plectida</taxon>
        <taxon>Plectina</taxon>
        <taxon>Plectoidea</taxon>
        <taxon>Plectidae</taxon>
        <taxon>Plectus</taxon>
    </lineage>
</organism>
<keyword evidence="9" id="KW-0393">Immunoglobulin domain</keyword>
<keyword evidence="5" id="KW-0677">Repeat</keyword>
<dbReference type="GO" id="GO:0045989">
    <property type="term" value="P:positive regulation of striated muscle contraction"/>
    <property type="evidence" value="ECO:0007669"/>
    <property type="project" value="UniProtKB-ARBA"/>
</dbReference>
<feature type="compositionally biased region" description="Polar residues" evidence="10">
    <location>
        <begin position="307"/>
        <end position="330"/>
    </location>
</feature>
<feature type="domain" description="Ig-like" evidence="11">
    <location>
        <begin position="531"/>
        <end position="619"/>
    </location>
</feature>
<name>A0A914WAC0_9BILA</name>
<evidence type="ECO:0000313" key="13">
    <source>
        <dbReference type="WBParaSite" id="PSAMB.scaffold3451size18217.g21465.t2"/>
    </source>
</evidence>
<comment type="subcellular location">
    <subcellularLocation>
        <location evidence="1">Cytoplasm</location>
    </subcellularLocation>
</comment>
<dbReference type="WBParaSite" id="PSAMB.scaffold3451size18217.g21465.t2">
    <property type="protein sequence ID" value="PSAMB.scaffold3451size18217.g21465.t2"/>
    <property type="gene ID" value="PSAMB.scaffold3451size18217.g21465"/>
</dbReference>
<dbReference type="FunFam" id="2.60.40.10:FF:000147">
    <property type="entry name" value="Myosin light chain kinase"/>
    <property type="match status" value="1"/>
</dbReference>
<dbReference type="Gene3D" id="2.60.40.10">
    <property type="entry name" value="Immunoglobulins"/>
    <property type="match status" value="4"/>
</dbReference>
<keyword evidence="6" id="KW-0547">Nucleotide-binding</keyword>
<keyword evidence="8" id="KW-1015">Disulfide bond</keyword>
<evidence type="ECO:0000256" key="4">
    <source>
        <dbReference type="ARBA" id="ARBA00022729"/>
    </source>
</evidence>
<feature type="domain" description="Ig-like" evidence="11">
    <location>
        <begin position="647"/>
        <end position="733"/>
    </location>
</feature>
<sequence>MRATVKFKQNANIIYQVVVIARNSEGEALSTGALDVFTSRDFRHVQLKPAVIKSGQEMEEREQLWQQEMLGTLGQAFQQAPKPDAQKLHRVEREKTPPEPLETEELMSKFTRKRDEDFYEKFVQAEQTKLPITNMELEPVQLKPGFIQRYEPPTEEMETVALKPAPRTDSTQGIPEGGAVIPVWTKGNTRRFAPGEQENRFKQRPPAPREQILPAKDQVQLKMAKPKPAAELPPTVHVELDTEKATLAAPKQKPAPPKEEVIPAADQVQLKRAYKPKPVGQGEAVKLEDTQLKQTPPVVKTEEEKQTISSKPSPTRVGQSQKTPPAISQQLKPVQAEIGKPARFQCAFDGARPLTVTWLKDGQPISSNFEFQVKTTDTGSTLEISKVKSEMTGQYTCRIENVAGRVESLANLAVTDRTDQGEAPNFARPLQDNRVTQGHPVQFDCNVTGKPKATVTWFKDGKAVAPDVRFKMLVDDGQNSLLIIEALPQDAGVYECVARNSAGEARCKAKLNVNLAKTGGPAEAGPKLEAPKFQNQIQPIIAQEGQAARFEAKYTGSPEPTIRWYRNNEPIKKSKFFRVEQSNGVASLDIAECYQEDVAEYKLEAINPAGKATTVANLVLQPKGSKIAGVKVTQGRTVEVKETVKAPHFVSKLSDVVVRPGQTVKFMADIGGDPQPTVAWQFKGRPLQPGRDIKIELKDKTAVLELLRVAPSSEGEYTLSLRSASGAAQCSAQLKLETPPPCSLPLAALSARDSLRASDIGGGEVADGMPANVVLLDPAS</sequence>
<dbReference type="GO" id="GO:0005737">
    <property type="term" value="C:cytoplasm"/>
    <property type="evidence" value="ECO:0007669"/>
    <property type="project" value="UniProtKB-SubCell"/>
</dbReference>
<evidence type="ECO:0000313" key="12">
    <source>
        <dbReference type="Proteomes" id="UP000887566"/>
    </source>
</evidence>
<dbReference type="FunFam" id="2.60.40.10:FF:000107">
    <property type="entry name" value="Myosin, light chain kinase a"/>
    <property type="match status" value="1"/>
</dbReference>
<feature type="domain" description="Ig-like" evidence="11">
    <location>
        <begin position="325"/>
        <end position="413"/>
    </location>
</feature>
<evidence type="ECO:0000256" key="5">
    <source>
        <dbReference type="ARBA" id="ARBA00022737"/>
    </source>
</evidence>
<evidence type="ECO:0000256" key="3">
    <source>
        <dbReference type="ARBA" id="ARBA00022490"/>
    </source>
</evidence>
<proteinExistence type="inferred from homology"/>
<keyword evidence="12" id="KW-1185">Reference proteome</keyword>
<dbReference type="InterPro" id="IPR003598">
    <property type="entry name" value="Ig_sub2"/>
</dbReference>
<evidence type="ECO:0000259" key="11">
    <source>
        <dbReference type="PROSITE" id="PS50835"/>
    </source>
</evidence>
<keyword evidence="4" id="KW-0732">Signal</keyword>
<dbReference type="AlphaFoldDB" id="A0A914WAC0"/>
<reference evidence="13" key="1">
    <citation type="submission" date="2022-11" db="UniProtKB">
        <authorList>
            <consortium name="WormBaseParasite"/>
        </authorList>
    </citation>
    <scope>IDENTIFICATION</scope>
</reference>
<evidence type="ECO:0000256" key="6">
    <source>
        <dbReference type="ARBA" id="ARBA00022741"/>
    </source>
</evidence>
<protein>
    <submittedName>
        <fullName evidence="13">Ig-like domain-containing protein</fullName>
    </submittedName>
</protein>
<dbReference type="Proteomes" id="UP000887566">
    <property type="component" value="Unplaced"/>
</dbReference>